<dbReference type="PATRIC" id="fig|545.12.peg.821"/>
<evidence type="ECO:0000313" key="1">
    <source>
        <dbReference type="EMBL" id="CDZ82735.1"/>
    </source>
</evidence>
<dbReference type="AlphaFoldDB" id="A0A078L7M6"/>
<sequence length="427" mass="47884">MTAEIAVFNKSAVALAADSAVTISGGENQKIYNGAEKLFALTKHHPVGVMVYGSGDLCSAPWELVIKAYRKYLGAKHFPRLEDYATDFFNFLQNSKAIVTPGMREGHLYHFLSEGVFELLITSFANKKPDNYWNPLNHALFFEELEEYGHELLEFLSDTEFLNDFSGDDIDDATEFCREVTVRIVAEKLSSIPTNEIPQSFLNTVCTIFATMICKSSDIGNITGIVFAGYGEDDYYPKVLSHDVCGFFKDKIRCSTHPEKCSANGESGVTPFAQSEEVGAFMQGVSYNIVDKFHSEYQGSIQNLLNGIDGVVTKMVPEDKIEEARNAIVDLVESTVSECDQRINSFVSENYIRKVVDMIRFLPKQDLAYMAESLVNLTAFKRKVSEDSETVGGPIDVAVISKADGFIWVKRKHYFTHDLNHHYFART</sequence>
<protein>
    <submittedName>
        <fullName evidence="1">Uncharacterized protein</fullName>
    </submittedName>
</protein>
<organism evidence="1">
    <name type="scientific">Citrobacter koseri</name>
    <name type="common">Citrobacter diversus</name>
    <dbReference type="NCBI Taxonomy" id="545"/>
    <lineage>
        <taxon>Bacteria</taxon>
        <taxon>Pseudomonadati</taxon>
        <taxon>Pseudomonadota</taxon>
        <taxon>Gammaproteobacteria</taxon>
        <taxon>Enterobacterales</taxon>
        <taxon>Enterobacteriaceae</taxon>
        <taxon>Citrobacter</taxon>
    </lineage>
</organism>
<accession>A0A078L7M6</accession>
<gene>
    <name evidence="1" type="ORF">BN1086_00821</name>
</gene>
<dbReference type="EMBL" id="LK931336">
    <property type="protein sequence ID" value="CDZ82735.1"/>
    <property type="molecule type" value="Genomic_DNA"/>
</dbReference>
<proteinExistence type="predicted"/>
<name>A0A078L7M6_CITKO</name>
<reference evidence="1" key="1">
    <citation type="submission" date="2014-06" db="EMBL/GenBank/DDBJ databases">
        <authorList>
            <person name="Urmite Genomes Urmite Genomes"/>
        </authorList>
    </citation>
    <scope>NUCLEOTIDE SEQUENCE</scope>
</reference>